<sequence>MNNIHKSSHKKTLQFEKY</sequence>
<evidence type="ECO:0000313" key="2">
    <source>
        <dbReference type="Proteomes" id="UP000030742"/>
    </source>
</evidence>
<dbReference type="Proteomes" id="UP000030742">
    <property type="component" value="Unassembled WGS sequence"/>
</dbReference>
<dbReference type="EMBL" id="KB632281">
    <property type="protein sequence ID" value="ERL91375.1"/>
    <property type="molecule type" value="Genomic_DNA"/>
</dbReference>
<organism evidence="1 2">
    <name type="scientific">Dendroctonus ponderosae</name>
    <name type="common">Mountain pine beetle</name>
    <dbReference type="NCBI Taxonomy" id="77166"/>
    <lineage>
        <taxon>Eukaryota</taxon>
        <taxon>Metazoa</taxon>
        <taxon>Ecdysozoa</taxon>
        <taxon>Arthropoda</taxon>
        <taxon>Hexapoda</taxon>
        <taxon>Insecta</taxon>
        <taxon>Pterygota</taxon>
        <taxon>Neoptera</taxon>
        <taxon>Endopterygota</taxon>
        <taxon>Coleoptera</taxon>
        <taxon>Polyphaga</taxon>
        <taxon>Cucujiformia</taxon>
        <taxon>Curculionidae</taxon>
        <taxon>Scolytinae</taxon>
        <taxon>Dendroctonus</taxon>
    </lineage>
</organism>
<evidence type="ECO:0000313" key="1">
    <source>
        <dbReference type="EMBL" id="ERL91375.1"/>
    </source>
</evidence>
<dbReference type="AlphaFoldDB" id="U4UMZ7"/>
<proteinExistence type="predicted"/>
<accession>U4UMZ7</accession>
<gene>
    <name evidence="1" type="ORF">D910_08707</name>
</gene>
<reference evidence="1 2" key="1">
    <citation type="journal article" date="2013" name="Genome Biol.">
        <title>Draft genome of the mountain pine beetle, Dendroctonus ponderosae Hopkins, a major forest pest.</title>
        <authorList>
            <person name="Keeling C.I."/>
            <person name="Yuen M.M."/>
            <person name="Liao N.Y."/>
            <person name="Docking T.R."/>
            <person name="Chan S.K."/>
            <person name="Taylor G.A."/>
            <person name="Palmquist D.L."/>
            <person name="Jackman S.D."/>
            <person name="Nguyen A."/>
            <person name="Li M."/>
            <person name="Henderson H."/>
            <person name="Janes J.K."/>
            <person name="Zhao Y."/>
            <person name="Pandoh P."/>
            <person name="Moore R."/>
            <person name="Sperling F.A."/>
            <person name="Huber D.P."/>
            <person name="Birol I."/>
            <person name="Jones S.J."/>
            <person name="Bohlmann J."/>
        </authorList>
    </citation>
    <scope>NUCLEOTIDE SEQUENCE</scope>
</reference>
<protein>
    <submittedName>
        <fullName evidence="1">Uncharacterized protein</fullName>
    </submittedName>
</protein>
<name>U4UMZ7_DENPD</name>